<reference evidence="10" key="1">
    <citation type="submission" date="2023-03" db="EMBL/GenBank/DDBJ databases">
        <authorList>
            <person name="Shen W."/>
            <person name="Cai J."/>
        </authorList>
    </citation>
    <scope>NUCLEOTIDE SEQUENCE</scope>
    <source>
        <strain evidence="10">P96-3</strain>
    </source>
</reference>
<comment type="caution">
    <text evidence="10">The sequence shown here is derived from an EMBL/GenBank/DDBJ whole genome shotgun (WGS) entry which is preliminary data.</text>
</comment>
<evidence type="ECO:0000259" key="9">
    <source>
        <dbReference type="Pfam" id="PF17802"/>
    </source>
</evidence>
<dbReference type="Gene3D" id="2.60.40.10">
    <property type="entry name" value="Immunoglobulins"/>
    <property type="match status" value="8"/>
</dbReference>
<comment type="similarity">
    <text evidence="2">Belongs to the serine-aspartate repeat-containing protein (SDr) family.</text>
</comment>
<keyword evidence="4" id="KW-0964">Secreted</keyword>
<evidence type="ECO:0000313" key="10">
    <source>
        <dbReference type="EMBL" id="MDT2832911.1"/>
    </source>
</evidence>
<dbReference type="InterPro" id="IPR019931">
    <property type="entry name" value="LPXTG_anchor"/>
</dbReference>
<feature type="domain" description="SpaA-like prealbumin fold" evidence="9">
    <location>
        <begin position="741"/>
        <end position="829"/>
    </location>
</feature>
<sequence length="1234" mass="135252">MKRIFNLFFVVLMTFSPILTLGETLVKAAELQDMTSQLLQEILVDKQEVSDGGRLSVTAKFDDRNKKIESGDVIKMSWPTMNNVKAQGFATTVPINVKGVVVGQAVITVDGAVVTFNDAVNQFKQGTVKGGVNFQVQVNNLSQTTSTDVINIVGGNISTAINVSKEVSHGGGTGEGIRNFSDKNGVIYVSDPTRVFWDISLNGNRDAVASDIKMSDQIKDSPTSHKLLPETFYIEVKGATVNKTLYGLEGIEQLKKEFQATFNYSVEEGTIEVVIPKQYASYNSFRIAYYTQITDMEVASFKNNLAVDYQVYNKEPQHDVKQKVIENISGNAWGEGSKTSQLVITKKDSETKQPLIGAEFILKDINGLVVAENLISDAKGQVIIDNLEPNDYILEETKAPEGYQLLDKPVLINVNKAVIEKEILNIPEKLTGGIEIRKVDSKHKNQGLSGAKFKLTSELTGEVNELITDGNGMARLEGLDLGKYNLEEIEAPKGYQINSTVLPVEIVKNKEMNHVTKLIVTNEKLPILGSLEVSKIDSKDYGILLPNAVFELTEEATGKVSELVTDETGKVNISGLSLGKYRLKEITAPKGYLLDSKEYPVVIKENEVTDNKTKIEIKNTKVSRWVPLTPSTPLGSVSVTKVDSKDATKTLPEAEFKLTELSTGKEYHLVTDAEGKAVVTKLPLGQYKLEETKAPKGYVLDKTIQELEVKADKSSNNTTHITMKNEAELPWIPLIPSTPLGSVSVTKVDSKDITKTLPGAEFKLTEISTGKEYPLVTDVEGKAVVAKLPLGQYKLEETKAPKGYVLDKTIQELEVKADKSSNNTTHITMKNEAELPWIPLIPSTPLGSVSVTKVDSKDITKTLPGAEFKLTEISTGKEYPLVTDVEGKAVVAKLPLGQYKLEETKAPKGYVLDKTIQELEVKADKSSNNTTHITVKNEAELPWIPLIPSTPLGSVSVTKVDSKDITKTLPGAEFKLTEIRTGKEYHLVTDVEGKAVVTKLPLGQYKLEETKAPKGYVLDKTIQELEVKVDKSSNNTTHITVKNEAKLPWVPLTPSTPLGSVSVTKVDSKDATKTLPEAEFKLTELSTGKEYQLVTDAEGKAVVTKLPLGQYKLEETKAPKGYVLDKTIQEIEVKADKGSNNTTHITVKNEAELPLIPLTPSTPTISVISPKLPETGVKKINQLKVVPTNSSNRKNTPNMLPKTGENISKVYLSVVGLLLLTGFIYLFNLKKIKN</sequence>
<keyword evidence="3" id="KW-0134">Cell wall</keyword>
<dbReference type="InterPro" id="IPR008966">
    <property type="entry name" value="Adhesion_dom_sf"/>
</dbReference>
<keyword evidence="6" id="KW-0572">Peptidoglycan-anchor</keyword>
<feature type="domain" description="SpaA-like prealbumin fold" evidence="9">
    <location>
        <begin position="1059"/>
        <end position="1141"/>
    </location>
</feature>
<feature type="domain" description="SpaA-like prealbumin fold" evidence="9">
    <location>
        <begin position="847"/>
        <end position="928"/>
    </location>
</feature>
<keyword evidence="5" id="KW-0732">Signal</keyword>
<keyword evidence="7" id="KW-0472">Membrane</keyword>
<evidence type="ECO:0000256" key="2">
    <source>
        <dbReference type="ARBA" id="ARBA00007257"/>
    </source>
</evidence>
<dbReference type="Pfam" id="PF17802">
    <property type="entry name" value="SpaA"/>
    <property type="match status" value="8"/>
</dbReference>
<dbReference type="Proteomes" id="UP001268577">
    <property type="component" value="Unassembled WGS sequence"/>
</dbReference>
<feature type="domain" description="SpaA-like prealbumin fold" evidence="9">
    <location>
        <begin position="635"/>
        <end position="723"/>
    </location>
</feature>
<dbReference type="Pfam" id="PF00746">
    <property type="entry name" value="Gram_pos_anchor"/>
    <property type="match status" value="1"/>
</dbReference>
<comment type="subcellular location">
    <subcellularLocation>
        <location evidence="1">Secreted</location>
        <location evidence="1">Cell wall</location>
    </subcellularLocation>
</comment>
<feature type="domain" description="SpaA-like prealbumin fold" evidence="9">
    <location>
        <begin position="433"/>
        <end position="513"/>
    </location>
</feature>
<dbReference type="RefSeq" id="WP_311984837.1">
    <property type="nucleotide sequence ID" value="NZ_JARQBZ010000003.1"/>
</dbReference>
<dbReference type="Gene3D" id="2.60.40.1280">
    <property type="match status" value="1"/>
</dbReference>
<dbReference type="SUPFAM" id="SSF49401">
    <property type="entry name" value="Bacterial adhesins"/>
    <property type="match status" value="2"/>
</dbReference>
<feature type="transmembrane region" description="Helical" evidence="7">
    <location>
        <begin position="1210"/>
        <end position="1229"/>
    </location>
</feature>
<dbReference type="GO" id="GO:0007155">
    <property type="term" value="P:cell adhesion"/>
    <property type="evidence" value="ECO:0007669"/>
    <property type="project" value="InterPro"/>
</dbReference>
<feature type="domain" description="SpaA-like prealbumin fold" evidence="9">
    <location>
        <begin position="953"/>
        <end position="1043"/>
    </location>
</feature>
<evidence type="ECO:0000256" key="7">
    <source>
        <dbReference type="SAM" id="Phobius"/>
    </source>
</evidence>
<accession>A0AAW8U4K1</accession>
<dbReference type="InterPro" id="IPR041033">
    <property type="entry name" value="SpaA_PFL_dom_1"/>
</dbReference>
<evidence type="ECO:0000256" key="1">
    <source>
        <dbReference type="ARBA" id="ARBA00004191"/>
    </source>
</evidence>
<evidence type="ECO:0000256" key="5">
    <source>
        <dbReference type="ARBA" id="ARBA00022729"/>
    </source>
</evidence>
<dbReference type="AlphaFoldDB" id="A0AAW8U4K1"/>
<evidence type="ECO:0000256" key="4">
    <source>
        <dbReference type="ARBA" id="ARBA00022525"/>
    </source>
</evidence>
<dbReference type="NCBIfam" id="TIGR01167">
    <property type="entry name" value="LPXTG_anchor"/>
    <property type="match status" value="1"/>
</dbReference>
<organism evidence="10 11">
    <name type="scientific">Vagococcus carniphilus</name>
    <dbReference type="NCBI Taxonomy" id="218144"/>
    <lineage>
        <taxon>Bacteria</taxon>
        <taxon>Bacillati</taxon>
        <taxon>Bacillota</taxon>
        <taxon>Bacilli</taxon>
        <taxon>Lactobacillales</taxon>
        <taxon>Enterococcaceae</taxon>
        <taxon>Vagococcus</taxon>
    </lineage>
</organism>
<gene>
    <name evidence="10" type="ORF">P7H70_02495</name>
</gene>
<evidence type="ECO:0000256" key="3">
    <source>
        <dbReference type="ARBA" id="ARBA00022512"/>
    </source>
</evidence>
<feature type="domain" description="SpaA-like prealbumin fold" evidence="9">
    <location>
        <begin position="341"/>
        <end position="422"/>
    </location>
</feature>
<dbReference type="PANTHER" id="PTHR36108">
    <property type="entry name" value="COLOSSIN-B-RELATED"/>
    <property type="match status" value="1"/>
</dbReference>
<dbReference type="EMBL" id="JARQBZ010000003">
    <property type="protein sequence ID" value="MDT2832911.1"/>
    <property type="molecule type" value="Genomic_DNA"/>
</dbReference>
<feature type="domain" description="SpaA-like prealbumin fold" evidence="9">
    <location>
        <begin position="529"/>
        <end position="610"/>
    </location>
</feature>
<proteinExistence type="inferred from homology"/>
<dbReference type="SUPFAM" id="SSF49478">
    <property type="entry name" value="Cna protein B-type domain"/>
    <property type="match status" value="8"/>
</dbReference>
<dbReference type="InterPro" id="IPR011252">
    <property type="entry name" value="Fibrogen-bd_dom1"/>
</dbReference>
<evidence type="ECO:0000313" key="11">
    <source>
        <dbReference type="Proteomes" id="UP001268577"/>
    </source>
</evidence>
<keyword evidence="7" id="KW-0812">Transmembrane</keyword>
<dbReference type="Gene3D" id="2.60.40.740">
    <property type="match status" value="1"/>
</dbReference>
<keyword evidence="7" id="KW-1133">Transmembrane helix</keyword>
<name>A0AAW8U4K1_9ENTE</name>
<feature type="domain" description="Gram-positive cocci surface proteins LPxTG" evidence="8">
    <location>
        <begin position="1198"/>
        <end position="1233"/>
    </location>
</feature>
<dbReference type="InterPro" id="IPR013783">
    <property type="entry name" value="Ig-like_fold"/>
</dbReference>
<evidence type="ECO:0000256" key="6">
    <source>
        <dbReference type="ARBA" id="ARBA00023088"/>
    </source>
</evidence>
<evidence type="ECO:0000259" key="8">
    <source>
        <dbReference type="Pfam" id="PF00746"/>
    </source>
</evidence>
<protein>
    <submittedName>
        <fullName evidence="10">SpaA isopeptide-forming pilin-related protein</fullName>
    </submittedName>
</protein>
<dbReference type="PANTHER" id="PTHR36108:SF13">
    <property type="entry name" value="COLOSSIN-B-RELATED"/>
    <property type="match status" value="1"/>
</dbReference>